<gene>
    <name evidence="1" type="ORF">JG688_00003669</name>
</gene>
<accession>A0A8J5M9X5</accession>
<organism evidence="1 2">
    <name type="scientific">Phytophthora aleatoria</name>
    <dbReference type="NCBI Taxonomy" id="2496075"/>
    <lineage>
        <taxon>Eukaryota</taxon>
        <taxon>Sar</taxon>
        <taxon>Stramenopiles</taxon>
        <taxon>Oomycota</taxon>
        <taxon>Peronosporomycetes</taxon>
        <taxon>Peronosporales</taxon>
        <taxon>Peronosporaceae</taxon>
        <taxon>Phytophthora</taxon>
    </lineage>
</organism>
<dbReference type="AlphaFoldDB" id="A0A8J5M9X5"/>
<evidence type="ECO:0000313" key="2">
    <source>
        <dbReference type="Proteomes" id="UP000709295"/>
    </source>
</evidence>
<reference evidence="1" key="1">
    <citation type="submission" date="2021-01" db="EMBL/GenBank/DDBJ databases">
        <title>Phytophthora aleatoria, a newly-described species from Pinus radiata is distinct from Phytophthora cactorum isolates based on comparative genomics.</title>
        <authorList>
            <person name="Mcdougal R."/>
            <person name="Panda P."/>
            <person name="Williams N."/>
            <person name="Studholme D.J."/>
        </authorList>
    </citation>
    <scope>NUCLEOTIDE SEQUENCE</scope>
    <source>
        <strain evidence="1">NZFS 4037</strain>
    </source>
</reference>
<protein>
    <submittedName>
        <fullName evidence="1">Uncharacterized protein</fullName>
    </submittedName>
</protein>
<keyword evidence="2" id="KW-1185">Reference proteome</keyword>
<proteinExistence type="predicted"/>
<name>A0A8J5M9X5_9STRA</name>
<dbReference type="EMBL" id="JAENGY010000118">
    <property type="protein sequence ID" value="KAG6973113.1"/>
    <property type="molecule type" value="Genomic_DNA"/>
</dbReference>
<evidence type="ECO:0000313" key="1">
    <source>
        <dbReference type="EMBL" id="KAG6973113.1"/>
    </source>
</evidence>
<dbReference type="Proteomes" id="UP000709295">
    <property type="component" value="Unassembled WGS sequence"/>
</dbReference>
<comment type="caution">
    <text evidence="1">The sequence shown here is derived from an EMBL/GenBank/DDBJ whole genome shotgun (WGS) entry which is preliminary data.</text>
</comment>
<sequence>MYLREGTPTDCLPLRGRQNSFGCDGCFLRHVCHGYQPHTLWLCWRLSGSISVEA</sequence>